<dbReference type="PANTHER" id="PTHR30273">
    <property type="entry name" value="PERIPLASMIC SIGNAL SENSOR AND SIGMA FACTOR ACTIVATOR FECR-RELATED"/>
    <property type="match status" value="1"/>
</dbReference>
<keyword evidence="4" id="KW-1185">Reference proteome</keyword>
<accession>A0A271IYR7</accession>
<feature type="non-terminal residue" evidence="3">
    <location>
        <position position="298"/>
    </location>
</feature>
<dbReference type="RefSeq" id="WP_095510056.1">
    <property type="nucleotide sequence ID" value="NZ_MQWD01000001.1"/>
</dbReference>
<comment type="caution">
    <text evidence="3">The sequence shown here is derived from an EMBL/GenBank/DDBJ whole genome shotgun (WGS) entry which is preliminary data.</text>
</comment>
<dbReference type="PANTHER" id="PTHR30273:SF2">
    <property type="entry name" value="PROTEIN FECR"/>
    <property type="match status" value="1"/>
</dbReference>
<reference evidence="3 4" key="1">
    <citation type="submission" date="2016-11" db="EMBL/GenBank/DDBJ databases">
        <title>Study of marine rhodopsin-containing bacteria.</title>
        <authorList>
            <person name="Yoshizawa S."/>
            <person name="Kumagai Y."/>
            <person name="Kogure K."/>
        </authorList>
    </citation>
    <scope>NUCLEOTIDE SEQUENCE [LARGE SCALE GENOMIC DNA]</scope>
    <source>
        <strain evidence="3 4">SAORIC-28</strain>
    </source>
</reference>
<proteinExistence type="predicted"/>
<organism evidence="3 4">
    <name type="scientific">Rubrivirga marina</name>
    <dbReference type="NCBI Taxonomy" id="1196024"/>
    <lineage>
        <taxon>Bacteria</taxon>
        <taxon>Pseudomonadati</taxon>
        <taxon>Rhodothermota</taxon>
        <taxon>Rhodothermia</taxon>
        <taxon>Rhodothermales</taxon>
        <taxon>Rubricoccaceae</taxon>
        <taxon>Rubrivirga</taxon>
    </lineage>
</organism>
<keyword evidence="1" id="KW-0812">Transmembrane</keyword>
<feature type="transmembrane region" description="Helical" evidence="1">
    <location>
        <begin position="70"/>
        <end position="89"/>
    </location>
</feature>
<dbReference type="OrthoDB" id="1096949at2"/>
<evidence type="ECO:0000259" key="2">
    <source>
        <dbReference type="Pfam" id="PF04773"/>
    </source>
</evidence>
<dbReference type="Gene3D" id="2.60.120.1440">
    <property type="match status" value="1"/>
</dbReference>
<dbReference type="Pfam" id="PF04773">
    <property type="entry name" value="FecR"/>
    <property type="match status" value="1"/>
</dbReference>
<dbReference type="PIRSF" id="PIRSF018266">
    <property type="entry name" value="FecR"/>
    <property type="match status" value="1"/>
</dbReference>
<gene>
    <name evidence="3" type="ORF">BSZ37_08060</name>
</gene>
<dbReference type="AlphaFoldDB" id="A0A271IYR7"/>
<dbReference type="InterPro" id="IPR012373">
    <property type="entry name" value="Ferrdict_sens_TM"/>
</dbReference>
<dbReference type="EMBL" id="MQWD01000001">
    <property type="protein sequence ID" value="PAP76401.1"/>
    <property type="molecule type" value="Genomic_DNA"/>
</dbReference>
<dbReference type="InterPro" id="IPR006860">
    <property type="entry name" value="FecR"/>
</dbReference>
<dbReference type="GO" id="GO:0016989">
    <property type="term" value="F:sigma factor antagonist activity"/>
    <property type="evidence" value="ECO:0007669"/>
    <property type="project" value="TreeGrafter"/>
</dbReference>
<evidence type="ECO:0000313" key="4">
    <source>
        <dbReference type="Proteomes" id="UP000216339"/>
    </source>
</evidence>
<evidence type="ECO:0000313" key="3">
    <source>
        <dbReference type="EMBL" id="PAP76401.1"/>
    </source>
</evidence>
<feature type="domain" description="FecR protein" evidence="2">
    <location>
        <begin position="96"/>
        <end position="186"/>
    </location>
</feature>
<protein>
    <recommendedName>
        <fullName evidence="2">FecR protein domain-containing protein</fullName>
    </recommendedName>
</protein>
<name>A0A271IYR7_9BACT</name>
<evidence type="ECO:0000256" key="1">
    <source>
        <dbReference type="SAM" id="Phobius"/>
    </source>
</evidence>
<keyword evidence="1" id="KW-0472">Membrane</keyword>
<keyword evidence="1" id="KW-1133">Transmembrane helix</keyword>
<dbReference type="Proteomes" id="UP000216339">
    <property type="component" value="Unassembled WGS sequence"/>
</dbReference>
<sequence length="298" mass="31147">MPSDLPPELRAALDAEPDGDDLARVWDALAAAAPAVPTADWPALRARIAPGARRAADRPTARPGRTLRRLGWGTAALAALGVLALVWWARPVLHEAPAGELLAVTLPDGSAVTLNGGATLRHPRRFGDERGVALAGEAFFEVEPGSVPFVVSTHNARVEVLGTAFNVRAWAEDAATAVALVHGRVRVDRTGSGESRRLEPGEAVVVDAGGIEAHATDVGRAAAWRGGALAFDDLPLSAVLREVARRYGVAFDATGTPRDAHVSAFYAERPRLDALLGDLGAAAGVRFVPGADGYRVRA</sequence>